<evidence type="ECO:0000313" key="9">
    <source>
        <dbReference type="Proteomes" id="UP000051677"/>
    </source>
</evidence>
<evidence type="ECO:0000256" key="2">
    <source>
        <dbReference type="ARBA" id="ARBA00011963"/>
    </source>
</evidence>
<dbReference type="AlphaFoldDB" id="A0A0Q2LX26"/>
<keyword evidence="3" id="KW-0547">Nucleotide-binding</keyword>
<dbReference type="PANTHER" id="PTHR39206">
    <property type="entry name" value="SLL8004 PROTEIN"/>
    <property type="match status" value="1"/>
</dbReference>
<dbReference type="SUPFAM" id="SSF52540">
    <property type="entry name" value="P-loop containing nucleoside triphosphate hydrolases"/>
    <property type="match status" value="1"/>
</dbReference>
<evidence type="ECO:0000256" key="6">
    <source>
        <dbReference type="ARBA" id="ARBA00048178"/>
    </source>
</evidence>
<protein>
    <recommendedName>
        <fullName evidence="5">UDP-N-acetylglucosamine kinase</fullName>
        <ecNumber evidence="2">2.7.1.176</ecNumber>
    </recommendedName>
    <alternativeName>
        <fullName evidence="5">UDP-N-acetylglucosamine kinase</fullName>
    </alternativeName>
</protein>
<dbReference type="EC" id="2.7.1.176" evidence="2"/>
<keyword evidence="4" id="KW-0067">ATP-binding</keyword>
<reference evidence="8 9" key="1">
    <citation type="submission" date="2015-10" db="EMBL/GenBank/DDBJ databases">
        <title>Mycobacterium gordonae draft genome assembly.</title>
        <authorList>
            <person name="Ustinova V."/>
            <person name="Smirnova T."/>
            <person name="Blagodatskikh K."/>
            <person name="Varlamov D."/>
            <person name="Larionova E."/>
            <person name="Chernousova L."/>
        </authorList>
    </citation>
    <scope>NUCLEOTIDE SEQUENCE [LARGE SCALE GENOMIC DNA]</scope>
    <source>
        <strain evidence="8 9">CTRI 14-8773</strain>
    </source>
</reference>
<evidence type="ECO:0000256" key="4">
    <source>
        <dbReference type="ARBA" id="ARBA00022840"/>
    </source>
</evidence>
<feature type="domain" description="Zeta toxin" evidence="7">
    <location>
        <begin position="4"/>
        <end position="154"/>
    </location>
</feature>
<dbReference type="Proteomes" id="UP000051677">
    <property type="component" value="Unassembled WGS sequence"/>
</dbReference>
<comment type="catalytic activity">
    <reaction evidence="6">
        <text>UDP-N-acetyl-alpha-D-glucosamine + ATP = UDP-N-acetyl-alpha-D-glucosamine 3'-phosphate + ADP + H(+)</text>
        <dbReference type="Rhea" id="RHEA:32671"/>
        <dbReference type="ChEBI" id="CHEBI:15378"/>
        <dbReference type="ChEBI" id="CHEBI:30616"/>
        <dbReference type="ChEBI" id="CHEBI:57705"/>
        <dbReference type="ChEBI" id="CHEBI:64353"/>
        <dbReference type="ChEBI" id="CHEBI:456216"/>
        <dbReference type="EC" id="2.7.1.176"/>
    </reaction>
</comment>
<dbReference type="Pfam" id="PF06414">
    <property type="entry name" value="Zeta_toxin"/>
    <property type="match status" value="1"/>
</dbReference>
<sequence length="196" mass="21007">MNRLDLVVGCNGAGKSTFVELTLAPLLPGSVVVNADEIAKQRWPDDAAGHAYEAARIAARTRALLIKQGVSFIAETVFSHPSKLELIDTAHAGGYTVVVHAVLIPEELAVLRVHHRVAAGGHTVPEVKIRQRYQRLWTLVAQAAARADSATFYDNSGIRGPRIVAQLAGGFIVGAATWPAWVPPDLVARWPVAGTR</sequence>
<comment type="caution">
    <text evidence="8">The sequence shown here is derived from an EMBL/GenBank/DDBJ whole genome shotgun (WGS) entry which is preliminary data.</text>
</comment>
<evidence type="ECO:0000313" key="8">
    <source>
        <dbReference type="EMBL" id="KQH80449.1"/>
    </source>
</evidence>
<name>A0A0Q2LX26_MYCGO</name>
<accession>A0A0Q2LX26</accession>
<evidence type="ECO:0000256" key="1">
    <source>
        <dbReference type="ARBA" id="ARBA00009104"/>
    </source>
</evidence>
<dbReference type="Gene3D" id="3.40.50.300">
    <property type="entry name" value="P-loop containing nucleotide triphosphate hydrolases"/>
    <property type="match status" value="1"/>
</dbReference>
<gene>
    <name evidence="8" type="ORF">AO501_15740</name>
</gene>
<organism evidence="8 9">
    <name type="scientific">Mycobacterium gordonae</name>
    <dbReference type="NCBI Taxonomy" id="1778"/>
    <lineage>
        <taxon>Bacteria</taxon>
        <taxon>Bacillati</taxon>
        <taxon>Actinomycetota</taxon>
        <taxon>Actinomycetes</taxon>
        <taxon>Mycobacteriales</taxon>
        <taxon>Mycobacteriaceae</taxon>
        <taxon>Mycobacterium</taxon>
    </lineage>
</organism>
<evidence type="ECO:0000256" key="5">
    <source>
        <dbReference type="ARBA" id="ARBA00032897"/>
    </source>
</evidence>
<dbReference type="InterPro" id="IPR027417">
    <property type="entry name" value="P-loop_NTPase"/>
</dbReference>
<dbReference type="RefSeq" id="WP_055576678.1">
    <property type="nucleotide sequence ID" value="NZ_LKTM01000024.1"/>
</dbReference>
<dbReference type="OrthoDB" id="9791543at2"/>
<dbReference type="GO" id="GO:0016301">
    <property type="term" value="F:kinase activity"/>
    <property type="evidence" value="ECO:0007669"/>
    <property type="project" value="InterPro"/>
</dbReference>
<dbReference type="GO" id="GO:0005524">
    <property type="term" value="F:ATP binding"/>
    <property type="evidence" value="ECO:0007669"/>
    <property type="project" value="UniProtKB-KW"/>
</dbReference>
<dbReference type="InterPro" id="IPR010488">
    <property type="entry name" value="Zeta_toxin_domain"/>
</dbReference>
<evidence type="ECO:0000259" key="7">
    <source>
        <dbReference type="Pfam" id="PF06414"/>
    </source>
</evidence>
<dbReference type="EMBL" id="LKTM01000024">
    <property type="protein sequence ID" value="KQH80449.1"/>
    <property type="molecule type" value="Genomic_DNA"/>
</dbReference>
<comment type="similarity">
    <text evidence="1">Belongs to the zeta toxin family.</text>
</comment>
<proteinExistence type="inferred from homology"/>
<evidence type="ECO:0000256" key="3">
    <source>
        <dbReference type="ARBA" id="ARBA00022741"/>
    </source>
</evidence>
<dbReference type="PANTHER" id="PTHR39206:SF1">
    <property type="entry name" value="SLL8004 PROTEIN"/>
    <property type="match status" value="1"/>
</dbReference>